<dbReference type="Pfam" id="PF06445">
    <property type="entry name" value="GyrI-like"/>
    <property type="match status" value="1"/>
</dbReference>
<dbReference type="InterPro" id="IPR010499">
    <property type="entry name" value="AraC_E-bd"/>
</dbReference>
<dbReference type="Pfam" id="PF13411">
    <property type="entry name" value="MerR_1"/>
    <property type="match status" value="1"/>
</dbReference>
<dbReference type="SMART" id="SM00871">
    <property type="entry name" value="AraC_E_bind"/>
    <property type="match status" value="1"/>
</dbReference>
<keyword evidence="5" id="KW-1185">Reference proteome</keyword>
<proteinExistence type="predicted"/>
<protein>
    <submittedName>
        <fullName evidence="4">MerR family transcriptional regulator</fullName>
    </submittedName>
</protein>
<keyword evidence="1" id="KW-0238">DNA-binding</keyword>
<dbReference type="CDD" id="cd01107">
    <property type="entry name" value="HTH_BmrR"/>
    <property type="match status" value="1"/>
</dbReference>
<dbReference type="PANTHER" id="PTHR30204:SF97">
    <property type="entry name" value="MERR FAMILY REGULATORY PROTEIN"/>
    <property type="match status" value="1"/>
</dbReference>
<feature type="domain" description="HTH merR-type" evidence="3">
    <location>
        <begin position="1"/>
        <end position="70"/>
    </location>
</feature>
<organism evidence="4 5">
    <name type="scientific">Raoultibacter timonensis</name>
    <dbReference type="NCBI Taxonomy" id="1907662"/>
    <lineage>
        <taxon>Bacteria</taxon>
        <taxon>Bacillati</taxon>
        <taxon>Actinomycetota</taxon>
        <taxon>Coriobacteriia</taxon>
        <taxon>Eggerthellales</taxon>
        <taxon>Eggerthellaceae</taxon>
        <taxon>Raoultibacter</taxon>
    </lineage>
</organism>
<dbReference type="InterPro" id="IPR009061">
    <property type="entry name" value="DNA-bd_dom_put_sf"/>
</dbReference>
<dbReference type="RefSeq" id="WP_244387507.1">
    <property type="nucleotide sequence ID" value="NZ_AP025564.1"/>
</dbReference>
<evidence type="ECO:0000259" key="3">
    <source>
        <dbReference type="PROSITE" id="PS50937"/>
    </source>
</evidence>
<dbReference type="Proteomes" id="UP001320544">
    <property type="component" value="Chromosome"/>
</dbReference>
<dbReference type="Gene3D" id="1.10.1660.10">
    <property type="match status" value="1"/>
</dbReference>
<accession>A0ABM7WF32</accession>
<evidence type="ECO:0000256" key="2">
    <source>
        <dbReference type="SAM" id="Coils"/>
    </source>
</evidence>
<dbReference type="SUPFAM" id="SSF46955">
    <property type="entry name" value="Putative DNA-binding domain"/>
    <property type="match status" value="1"/>
</dbReference>
<reference evidence="4 5" key="1">
    <citation type="submission" date="2022-01" db="EMBL/GenBank/DDBJ databases">
        <title>Novel bile acid biosynthetic pathways are enriched in the microbiome of centenarians.</title>
        <authorList>
            <person name="Sato Y."/>
            <person name="Atarashi K."/>
            <person name="Plichta R.D."/>
            <person name="Arai Y."/>
            <person name="Sasajima S."/>
            <person name="Kearney M.S."/>
            <person name="Suda W."/>
            <person name="Takeshita K."/>
            <person name="Sasaki T."/>
            <person name="Okamoto S."/>
            <person name="Skelly N.A."/>
            <person name="Okamura Y."/>
            <person name="Vlamakis H."/>
            <person name="Li Y."/>
            <person name="Tanoue T."/>
            <person name="Takei H."/>
            <person name="Nittono H."/>
            <person name="Narushima S."/>
            <person name="Irie J."/>
            <person name="Itoh H."/>
            <person name="Moriya K."/>
            <person name="Sugiura Y."/>
            <person name="Suematsu M."/>
            <person name="Moritoki N."/>
            <person name="Shibata S."/>
            <person name="Littman R.D."/>
            <person name="Fischbach A.M."/>
            <person name="Uwamino Y."/>
            <person name="Inoue T."/>
            <person name="Honda A."/>
            <person name="Hattori M."/>
            <person name="Murai T."/>
            <person name="Xavier J.R."/>
            <person name="Hirose N."/>
            <person name="Honda K."/>
        </authorList>
    </citation>
    <scope>NUCLEOTIDE SEQUENCE [LARGE SCALE GENOMIC DNA]</scope>
    <source>
        <strain evidence="4 5">CE91-St30</strain>
    </source>
</reference>
<dbReference type="SMART" id="SM00422">
    <property type="entry name" value="HTH_MERR"/>
    <property type="match status" value="1"/>
</dbReference>
<keyword evidence="2" id="KW-0175">Coiled coil</keyword>
<dbReference type="PROSITE" id="PS50937">
    <property type="entry name" value="HTH_MERR_2"/>
    <property type="match status" value="1"/>
</dbReference>
<dbReference type="EMBL" id="AP025564">
    <property type="protein sequence ID" value="BDE94715.1"/>
    <property type="molecule type" value="Genomic_DNA"/>
</dbReference>
<dbReference type="SUPFAM" id="SSF55136">
    <property type="entry name" value="Probable bacterial effector-binding domain"/>
    <property type="match status" value="1"/>
</dbReference>
<evidence type="ECO:0000313" key="4">
    <source>
        <dbReference type="EMBL" id="BDE94715.1"/>
    </source>
</evidence>
<dbReference type="InterPro" id="IPR011256">
    <property type="entry name" value="Reg_factor_effector_dom_sf"/>
</dbReference>
<evidence type="ECO:0000313" key="5">
    <source>
        <dbReference type="Proteomes" id="UP001320544"/>
    </source>
</evidence>
<name>A0ABM7WF32_9ACTN</name>
<dbReference type="InterPro" id="IPR000551">
    <property type="entry name" value="MerR-type_HTH_dom"/>
</dbReference>
<evidence type="ECO:0000256" key="1">
    <source>
        <dbReference type="ARBA" id="ARBA00023125"/>
    </source>
</evidence>
<dbReference type="PANTHER" id="PTHR30204">
    <property type="entry name" value="REDOX-CYCLING DRUG-SENSING TRANSCRIPTIONAL ACTIVATOR SOXR"/>
    <property type="match status" value="1"/>
</dbReference>
<dbReference type="InterPro" id="IPR029442">
    <property type="entry name" value="GyrI-like"/>
</dbReference>
<feature type="coiled-coil region" evidence="2">
    <location>
        <begin position="84"/>
        <end position="118"/>
    </location>
</feature>
<dbReference type="Gene3D" id="3.20.80.10">
    <property type="entry name" value="Regulatory factor, effector binding domain"/>
    <property type="match status" value="1"/>
</dbReference>
<gene>
    <name evidence="4" type="ORF">CE91St30_00480</name>
</gene>
<sequence length="264" mass="29585">MLTIGEFSRTCFVTKKTLRHYDDIGLLRPAHVAENGYRYYTAEQISTMRLILRLKTYGLSLPEIAAHLANPDSVALSEKLAEKQRLMKRELDTAERVIRQMDRDIEKLKRSIDIMEQNITVSTVERDPQTVFGIRKNISVQNFQELFGDLYAALAKNGIAELGGPMAFYHDEDFNAEHTDIEVAVPVAKGTAGSHEIAGGLHAYSTLAGPYDSDAFTAIYAGIMQWIEENGYHVASSPFDVYVKGGPEVDPQDYLTEVYFPIAK</sequence>
<dbReference type="InterPro" id="IPR047057">
    <property type="entry name" value="MerR_fam"/>
</dbReference>